<protein>
    <submittedName>
        <fullName evidence="2">Uncharacterized protein</fullName>
    </submittedName>
</protein>
<comment type="caution">
    <text evidence="2">The sequence shown here is derived from an EMBL/GenBank/DDBJ whole genome shotgun (WGS) entry which is preliminary data.</text>
</comment>
<evidence type="ECO:0000256" key="1">
    <source>
        <dbReference type="SAM" id="MobiDB-lite"/>
    </source>
</evidence>
<proteinExistence type="predicted"/>
<sequence>MEGSATPIVEPESKFGSNVEGTETPIVEAESKSSIDPLLLWLVAYSMNLFKILSHSYLLARFGSTVEGSETPAVEPEPKDGSTVEASENDNPIVEAASKDGSTLVVNAYRIKVGGDDSTPISKFLLIDVDSMCLHLPFVRVVSTVEGVDATRIAEGGDDSTPISKFLLIIRAIGDYDFSKEEFLKPYAKARRTKDRTLDQEPFRLESAKRMDVYQKHRAVFDRLFYPMQPPSDGEFDDEPGQQIMSPFGIFVEYEVFLAGTRLTSFNGSFGKWNSMSAEDKAPFVPV</sequence>
<reference evidence="2 3" key="1">
    <citation type="submission" date="2021-05" db="EMBL/GenBank/DDBJ databases">
        <title>Genome Assembly of Synthetic Allotetraploid Brassica napus Reveals Homoeologous Exchanges between Subgenomes.</title>
        <authorList>
            <person name="Davis J.T."/>
        </authorList>
    </citation>
    <scope>NUCLEOTIDE SEQUENCE [LARGE SCALE GENOMIC DNA]</scope>
    <source>
        <strain evidence="3">cv. Da-Ae</strain>
        <tissue evidence="2">Seedling</tissue>
    </source>
</reference>
<gene>
    <name evidence="2" type="ORF">HID58_094799</name>
</gene>
<evidence type="ECO:0000313" key="2">
    <source>
        <dbReference type="EMBL" id="KAH0851362.1"/>
    </source>
</evidence>
<dbReference type="EMBL" id="JAGKQM010001793">
    <property type="protein sequence ID" value="KAH0851362.1"/>
    <property type="molecule type" value="Genomic_DNA"/>
</dbReference>
<name>A0ABQ7X609_BRANA</name>
<accession>A0ABQ7X609</accession>
<organism evidence="2 3">
    <name type="scientific">Brassica napus</name>
    <name type="common">Rape</name>
    <dbReference type="NCBI Taxonomy" id="3708"/>
    <lineage>
        <taxon>Eukaryota</taxon>
        <taxon>Viridiplantae</taxon>
        <taxon>Streptophyta</taxon>
        <taxon>Embryophyta</taxon>
        <taxon>Tracheophyta</taxon>
        <taxon>Spermatophyta</taxon>
        <taxon>Magnoliopsida</taxon>
        <taxon>eudicotyledons</taxon>
        <taxon>Gunneridae</taxon>
        <taxon>Pentapetalae</taxon>
        <taxon>rosids</taxon>
        <taxon>malvids</taxon>
        <taxon>Brassicales</taxon>
        <taxon>Brassicaceae</taxon>
        <taxon>Brassiceae</taxon>
        <taxon>Brassica</taxon>
    </lineage>
</organism>
<evidence type="ECO:0000313" key="3">
    <source>
        <dbReference type="Proteomes" id="UP000824890"/>
    </source>
</evidence>
<dbReference type="Proteomes" id="UP000824890">
    <property type="component" value="Unassembled WGS sequence"/>
</dbReference>
<feature type="region of interest" description="Disordered" evidence="1">
    <location>
        <begin position="68"/>
        <end position="87"/>
    </location>
</feature>
<keyword evidence="3" id="KW-1185">Reference proteome</keyword>